<organism evidence="3 4">
    <name type="scientific">Polymorphospora lycopeni</name>
    <dbReference type="NCBI Taxonomy" id="3140240"/>
    <lineage>
        <taxon>Bacteria</taxon>
        <taxon>Bacillati</taxon>
        <taxon>Actinomycetota</taxon>
        <taxon>Actinomycetes</taxon>
        <taxon>Micromonosporales</taxon>
        <taxon>Micromonosporaceae</taxon>
        <taxon>Polymorphospora</taxon>
    </lineage>
</organism>
<dbReference type="RefSeq" id="WP_364208251.1">
    <property type="nucleotide sequence ID" value="NZ_JBCGDC010000020.1"/>
</dbReference>
<feature type="chain" id="PRO_5046083457" evidence="2">
    <location>
        <begin position="28"/>
        <end position="64"/>
    </location>
</feature>
<comment type="caution">
    <text evidence="3">The sequence shown here is derived from an EMBL/GenBank/DDBJ whole genome shotgun (WGS) entry which is preliminary data.</text>
</comment>
<reference evidence="3 4" key="1">
    <citation type="submission" date="2024-04" db="EMBL/GenBank/DDBJ databases">
        <title>Polymorphospora sp. isolated from Baiyangdian Lake in Xiong'an New Area.</title>
        <authorList>
            <person name="Zhang X."/>
            <person name="Liu J."/>
        </authorList>
    </citation>
    <scope>NUCLEOTIDE SEQUENCE [LARGE SCALE GENOMIC DNA]</scope>
    <source>
        <strain evidence="3 4">2-325</strain>
    </source>
</reference>
<dbReference type="EMBL" id="JBCGDC010000020">
    <property type="protein sequence ID" value="MFB6393359.1"/>
    <property type="molecule type" value="Genomic_DNA"/>
</dbReference>
<evidence type="ECO:0000256" key="2">
    <source>
        <dbReference type="SAM" id="SignalP"/>
    </source>
</evidence>
<evidence type="ECO:0000256" key="1">
    <source>
        <dbReference type="SAM" id="MobiDB-lite"/>
    </source>
</evidence>
<accession>A0ABV5CMX6</accession>
<feature type="region of interest" description="Disordered" evidence="1">
    <location>
        <begin position="42"/>
        <end position="64"/>
    </location>
</feature>
<keyword evidence="4" id="KW-1185">Reference proteome</keyword>
<feature type="signal peptide" evidence="2">
    <location>
        <begin position="1"/>
        <end position="27"/>
    </location>
</feature>
<evidence type="ECO:0000313" key="3">
    <source>
        <dbReference type="EMBL" id="MFB6393359.1"/>
    </source>
</evidence>
<sequence>MRIKTIAGLAFAGAAAAAGTFGGIAHAADQWHPEPVLQIVTDAPEPGAGRDCPGKATDTPAADL</sequence>
<keyword evidence="2" id="KW-0732">Signal</keyword>
<gene>
    <name evidence="3" type="ORF">AAFH96_09590</name>
</gene>
<protein>
    <submittedName>
        <fullName evidence="3">Uncharacterized protein</fullName>
    </submittedName>
</protein>
<evidence type="ECO:0000313" key="4">
    <source>
        <dbReference type="Proteomes" id="UP001582793"/>
    </source>
</evidence>
<proteinExistence type="predicted"/>
<dbReference type="Proteomes" id="UP001582793">
    <property type="component" value="Unassembled WGS sequence"/>
</dbReference>
<name>A0ABV5CMX6_9ACTN</name>